<dbReference type="OMA" id="IRPTHER"/>
<protein>
    <submittedName>
        <fullName evidence="3">Serine/arginine repetitive matrix protein 1-like</fullName>
    </submittedName>
</protein>
<gene>
    <name evidence="3" type="primary">LOC110990933</name>
</gene>
<feature type="compositionally biased region" description="Basic and acidic residues" evidence="1">
    <location>
        <begin position="400"/>
        <end position="426"/>
    </location>
</feature>
<feature type="compositionally biased region" description="Basic and acidic residues" evidence="1">
    <location>
        <begin position="103"/>
        <end position="126"/>
    </location>
</feature>
<feature type="compositionally biased region" description="Basic residues" evidence="1">
    <location>
        <begin position="134"/>
        <end position="156"/>
    </location>
</feature>
<dbReference type="KEGG" id="aplc:110990933"/>
<evidence type="ECO:0000313" key="2">
    <source>
        <dbReference type="Proteomes" id="UP000694845"/>
    </source>
</evidence>
<dbReference type="OrthoDB" id="1742748at2759"/>
<feature type="compositionally biased region" description="Basic and acidic residues" evidence="1">
    <location>
        <begin position="344"/>
        <end position="385"/>
    </location>
</feature>
<accession>A0A8B8A6S4</accession>
<feature type="region of interest" description="Disordered" evidence="1">
    <location>
        <begin position="512"/>
        <end position="537"/>
    </location>
</feature>
<reference evidence="3" key="1">
    <citation type="submission" date="2025-08" db="UniProtKB">
        <authorList>
            <consortium name="RefSeq"/>
        </authorList>
    </citation>
    <scope>IDENTIFICATION</scope>
</reference>
<dbReference type="RefSeq" id="XP_022111701.1">
    <property type="nucleotide sequence ID" value="XM_022256009.1"/>
</dbReference>
<name>A0A8B8A6S4_ACAPL</name>
<feature type="compositionally biased region" description="Basic and acidic residues" evidence="1">
    <location>
        <begin position="46"/>
        <end position="58"/>
    </location>
</feature>
<dbReference type="Proteomes" id="UP000694845">
    <property type="component" value="Unplaced"/>
</dbReference>
<feature type="region of interest" description="Disordered" evidence="1">
    <location>
        <begin position="228"/>
        <end position="447"/>
    </location>
</feature>
<evidence type="ECO:0000313" key="3">
    <source>
        <dbReference type="RefSeq" id="XP_022111701.1"/>
    </source>
</evidence>
<dbReference type="AlphaFoldDB" id="A0A8B8A6S4"/>
<feature type="region of interest" description="Disordered" evidence="1">
    <location>
        <begin position="1"/>
        <end position="203"/>
    </location>
</feature>
<proteinExistence type="predicted"/>
<keyword evidence="2" id="KW-1185">Reference proteome</keyword>
<dbReference type="GeneID" id="110990933"/>
<evidence type="ECO:0000256" key="1">
    <source>
        <dbReference type="SAM" id="MobiDB-lite"/>
    </source>
</evidence>
<feature type="compositionally biased region" description="Basic and acidic residues" evidence="1">
    <location>
        <begin position="265"/>
        <end position="282"/>
    </location>
</feature>
<feature type="compositionally biased region" description="Low complexity" evidence="1">
    <location>
        <begin position="283"/>
        <end position="308"/>
    </location>
</feature>
<feature type="compositionally biased region" description="Polar residues" evidence="1">
    <location>
        <begin position="167"/>
        <end position="184"/>
    </location>
</feature>
<sequence>MAHRRSRYDSRAKPDSAPPVNASVRHPSSQERLSLGSVGAKTCAEWARDSRAEQERHGRPQRSALEEGQAGRACQKRKRGRQAPPPWTECCRPRGRSPSGPPETERAPSAEREREREESLRGRDAEGPPSWQPPRRRVGPHRRERGRGLLRTHRPQIGREDPLDLSISLSGGKETNQTSPSSGERSGKSPAPNLRAPAGLRELWREEVRSGCRGGAEARPIEHKYREAACTSPGRGARERLGIRARLGSPVGVLPATPVPPTGRGRSESLETGRGRAGRPAEEGTTGRARPRAASPQRPPGRASRPAGGPRPPRPSQVAPGRRSPSGPVSAALRRPGSALSIRPTHERRSSPRPNKKDTGGLEGARRKEARQAGQAKREKSETKPSQRGPSAAGPVAHLQVDRRRGSGRPAPREREREESPRRRAAEGPPLPGSLQSAGPGPQCTGAQWAIFGKQDGRCRMNRTPGWGAALRPTLIRAQKRRWLIRAEGRWPWNSECVTTHLPNQLALNMDAERAAHTRPSGQRKSGTAARVVRPDE</sequence>
<organism evidence="2 3">
    <name type="scientific">Acanthaster planci</name>
    <name type="common">Crown-of-thorns starfish</name>
    <dbReference type="NCBI Taxonomy" id="133434"/>
    <lineage>
        <taxon>Eukaryota</taxon>
        <taxon>Metazoa</taxon>
        <taxon>Echinodermata</taxon>
        <taxon>Eleutherozoa</taxon>
        <taxon>Asterozoa</taxon>
        <taxon>Asteroidea</taxon>
        <taxon>Valvatacea</taxon>
        <taxon>Valvatida</taxon>
        <taxon>Acanthasteridae</taxon>
        <taxon>Acanthaster</taxon>
    </lineage>
</organism>